<dbReference type="PANTHER" id="PTHR37157">
    <property type="entry name" value="PRION-LIKE-(Q/N-RICH) DOMAIN-BEARING PROTEIN 25"/>
    <property type="match status" value="1"/>
</dbReference>
<dbReference type="Pfam" id="PF21671">
    <property type="entry name" value="CPL1-like"/>
    <property type="match status" value="1"/>
</dbReference>
<sequence>MRPISLAFCVAFCSFFIPATIAQSVLGASCSGTGACRSTAYCSNGICGGPGAFCQTASTDCANGQNCLDNECTSLARSTLGGTCSRTLQCPASAQCTNGICGGPGGFCQNADTDCANGQNCLDSECTSLALSTLGGTCSRTLQCPASAQCTNGICGGPGGFCITASTDCANGQNCLDSECTSLARSTLGGTCSRTLQCPANSRCTDGICGGPGGFCITASTDCANGQNCLDNECTSLAPSTLGGTCSRTLQCPANARCTDGICGGPGGFCITASTDCANGQNCLDNECTSLAPSTLGGTCSRTLQCPANARCTDGICGGPGGFCITASTDCANGQNCLDNVCTSLAPQPLGATCSSNIQCPGNARCTDGICGGPGGFCITASTDCANGQNCLDNECTSLAPQPLGATCSSDIQCPGNARCFSNICGGTGAFCIADSGQSGGSGPSSGCFSGTCSAYACTMAASQRPQGRRDVATQWVASQSCRRGYLQCQVAPGMKLVECIDPLTDLENCGGCVVGENGTGVDCTVIPGVAGIRCQRGSCVIESCAEGLAYQEETNTCA</sequence>
<dbReference type="InterPro" id="IPR048661">
    <property type="entry name" value="CPL1-like"/>
</dbReference>
<evidence type="ECO:0000259" key="2">
    <source>
        <dbReference type="Pfam" id="PF21671"/>
    </source>
</evidence>
<evidence type="ECO:0000313" key="3">
    <source>
        <dbReference type="EMBL" id="KAI9632996.1"/>
    </source>
</evidence>
<organism evidence="3 4">
    <name type="scientific">Dioszegia hungarica</name>
    <dbReference type="NCBI Taxonomy" id="4972"/>
    <lineage>
        <taxon>Eukaryota</taxon>
        <taxon>Fungi</taxon>
        <taxon>Dikarya</taxon>
        <taxon>Basidiomycota</taxon>
        <taxon>Agaricomycotina</taxon>
        <taxon>Tremellomycetes</taxon>
        <taxon>Tremellales</taxon>
        <taxon>Bulleribasidiaceae</taxon>
        <taxon>Dioszegia</taxon>
    </lineage>
</organism>
<keyword evidence="1" id="KW-0732">Signal</keyword>
<evidence type="ECO:0000313" key="4">
    <source>
        <dbReference type="Proteomes" id="UP001164286"/>
    </source>
</evidence>
<dbReference type="PROSITE" id="PS51257">
    <property type="entry name" value="PROKAR_LIPOPROTEIN"/>
    <property type="match status" value="1"/>
</dbReference>
<feature type="domain" description="Protein CPL1-like" evidence="2">
    <location>
        <begin position="498"/>
        <end position="558"/>
    </location>
</feature>
<dbReference type="InterPro" id="IPR006150">
    <property type="entry name" value="Cys_repeat_1"/>
</dbReference>
<gene>
    <name evidence="3" type="ORF">MKK02DRAFT_40376</name>
</gene>
<keyword evidence="4" id="KW-1185">Reference proteome</keyword>
<protein>
    <recommendedName>
        <fullName evidence="2">Protein CPL1-like domain-containing protein</fullName>
    </recommendedName>
</protein>
<dbReference type="Proteomes" id="UP001164286">
    <property type="component" value="Unassembled WGS sequence"/>
</dbReference>
<feature type="signal peptide" evidence="1">
    <location>
        <begin position="1"/>
        <end position="22"/>
    </location>
</feature>
<feature type="chain" id="PRO_5041216418" description="Protein CPL1-like domain-containing protein" evidence="1">
    <location>
        <begin position="23"/>
        <end position="559"/>
    </location>
</feature>
<dbReference type="GeneID" id="77730278"/>
<evidence type="ECO:0000256" key="1">
    <source>
        <dbReference type="SAM" id="SignalP"/>
    </source>
</evidence>
<accession>A0AA38H524</accession>
<dbReference type="PANTHER" id="PTHR37157:SF2">
    <property type="entry name" value="EB DOMAIN-CONTAINING PROTEIN-RELATED"/>
    <property type="match status" value="1"/>
</dbReference>
<comment type="caution">
    <text evidence="3">The sequence shown here is derived from an EMBL/GenBank/DDBJ whole genome shotgun (WGS) entry which is preliminary data.</text>
</comment>
<dbReference type="RefSeq" id="XP_052942773.1">
    <property type="nucleotide sequence ID" value="XM_053091073.1"/>
</dbReference>
<dbReference type="AlphaFoldDB" id="A0AA38H524"/>
<proteinExistence type="predicted"/>
<dbReference type="EMBL" id="JAKWFO010000013">
    <property type="protein sequence ID" value="KAI9632996.1"/>
    <property type="molecule type" value="Genomic_DNA"/>
</dbReference>
<dbReference type="SMART" id="SM00289">
    <property type="entry name" value="WR1"/>
    <property type="match status" value="7"/>
</dbReference>
<reference evidence="3" key="1">
    <citation type="journal article" date="2022" name="G3 (Bethesda)">
        <title>High quality genome of the basidiomycete yeast Dioszegia hungarica PDD-24b-2 isolated from cloud water.</title>
        <authorList>
            <person name="Jarrige D."/>
            <person name="Haridas S."/>
            <person name="Bleykasten-Grosshans C."/>
            <person name="Joly M."/>
            <person name="Nadalig T."/>
            <person name="Sancelme M."/>
            <person name="Vuilleumier S."/>
            <person name="Grigoriev I.V."/>
            <person name="Amato P."/>
            <person name="Bringel F."/>
        </authorList>
    </citation>
    <scope>NUCLEOTIDE SEQUENCE</scope>
    <source>
        <strain evidence="3">PDD-24b-2</strain>
    </source>
</reference>
<name>A0AA38H524_9TREE</name>